<proteinExistence type="predicted"/>
<protein>
    <submittedName>
        <fullName evidence="1">Uncharacterized protein</fullName>
    </submittedName>
</protein>
<name>A0ACB9TMT7_HOLOL</name>
<evidence type="ECO:0000313" key="2">
    <source>
        <dbReference type="Proteomes" id="UP001056778"/>
    </source>
</evidence>
<comment type="caution">
    <text evidence="1">The sequence shown here is derived from an EMBL/GenBank/DDBJ whole genome shotgun (WGS) entry which is preliminary data.</text>
</comment>
<organism evidence="1 2">
    <name type="scientific">Holotrichia oblita</name>
    <name type="common">Chafer beetle</name>
    <dbReference type="NCBI Taxonomy" id="644536"/>
    <lineage>
        <taxon>Eukaryota</taxon>
        <taxon>Metazoa</taxon>
        <taxon>Ecdysozoa</taxon>
        <taxon>Arthropoda</taxon>
        <taxon>Hexapoda</taxon>
        <taxon>Insecta</taxon>
        <taxon>Pterygota</taxon>
        <taxon>Neoptera</taxon>
        <taxon>Endopterygota</taxon>
        <taxon>Coleoptera</taxon>
        <taxon>Polyphaga</taxon>
        <taxon>Scarabaeiformia</taxon>
        <taxon>Scarabaeidae</taxon>
        <taxon>Melolonthinae</taxon>
        <taxon>Holotrichia</taxon>
    </lineage>
</organism>
<reference evidence="1" key="1">
    <citation type="submission" date="2022-04" db="EMBL/GenBank/DDBJ databases">
        <title>Chromosome-scale genome assembly of Holotrichia oblita Faldermann.</title>
        <authorList>
            <person name="Rongchong L."/>
        </authorList>
    </citation>
    <scope>NUCLEOTIDE SEQUENCE</scope>
    <source>
        <strain evidence="1">81SQS9</strain>
    </source>
</reference>
<keyword evidence="2" id="KW-1185">Reference proteome</keyword>
<gene>
    <name evidence="1" type="ORF">MML48_2g00012654</name>
</gene>
<accession>A0ACB9TMT7</accession>
<sequence>MNKQTNMAAYNNNMRRPLTQLELLAEIENMSDDDIDAVLIPPEVDELTDEENVDDNIIGTETIPSDVTGTFEIHSHTMSFNKEEESEPKRKIITKSKEYVLWEKETQPNYSITSGNI</sequence>
<dbReference type="EMBL" id="CM043016">
    <property type="protein sequence ID" value="KAI4468121.1"/>
    <property type="molecule type" value="Genomic_DNA"/>
</dbReference>
<dbReference type="Proteomes" id="UP001056778">
    <property type="component" value="Chromosome 2"/>
</dbReference>
<evidence type="ECO:0000313" key="1">
    <source>
        <dbReference type="EMBL" id="KAI4468121.1"/>
    </source>
</evidence>